<evidence type="ECO:0000313" key="2">
    <source>
        <dbReference type="Proteomes" id="UP001148662"/>
    </source>
</evidence>
<gene>
    <name evidence="1" type="ORF">NM688_g5824</name>
</gene>
<accession>A0ACC1SP71</accession>
<dbReference type="Proteomes" id="UP001148662">
    <property type="component" value="Unassembled WGS sequence"/>
</dbReference>
<name>A0ACC1SP71_9APHY</name>
<evidence type="ECO:0000313" key="1">
    <source>
        <dbReference type="EMBL" id="KAJ3543782.1"/>
    </source>
</evidence>
<sequence length="605" mass="67191">MASHRTALMGGPEDDVGSHPTSHLGMEAARRKIAENIEACVRGLAELDDKKDCLRLEICGLKSQYNETFPVARLPSEVLGMVFVAYVSDFWQACDDRRRVLPVPDSPAPHWLFGWFSILHWARIQSVSRSRVQQLLEHSGQLPLTVLLLSLERKSTVPLEVYSGILEAFPRIRHLELPVDQKACGLLQSLEARHLDAPLLEVLCVRLPSSIQGALPALSTMVLPKLSRLSLTGGTLLALQTVIRPTVEHLKLTNLSRKRPRITDLIPVLEQLPSLKSLSLHDATKSREFMLVDEVRVPARTVNLPRLEALNVHEKEAGLMPVYLLNSLVFPPSARMSISADTEGPDNLLHVRMLSSLARKIRRLGSSGSPPVSILVGYLGTQTIMLWSTLVEALGTLSFLDTHPAHVDISLPMSYGSIDWIIRAFLVSLDLRSVVSMSVQRVLKADHWLCLFGRTEQLETLWIDGAANVNQCMRVFGTPLSDFWAGPAPNETPLGLPLPNLKDLKLDVRYRGNPEEDSLRETTISFSLVTQALEARKQNGIDLEHIEVKIDEPRDISDEDIDMLYSLVESVEIYVYSTKSYLCDGDSDVGSPDADANVENGDGEE</sequence>
<protein>
    <submittedName>
        <fullName evidence="1">Uncharacterized protein</fullName>
    </submittedName>
</protein>
<dbReference type="EMBL" id="JANHOG010001113">
    <property type="protein sequence ID" value="KAJ3543782.1"/>
    <property type="molecule type" value="Genomic_DNA"/>
</dbReference>
<organism evidence="1 2">
    <name type="scientific">Phlebia brevispora</name>
    <dbReference type="NCBI Taxonomy" id="194682"/>
    <lineage>
        <taxon>Eukaryota</taxon>
        <taxon>Fungi</taxon>
        <taxon>Dikarya</taxon>
        <taxon>Basidiomycota</taxon>
        <taxon>Agaricomycotina</taxon>
        <taxon>Agaricomycetes</taxon>
        <taxon>Polyporales</taxon>
        <taxon>Meruliaceae</taxon>
        <taxon>Phlebia</taxon>
    </lineage>
</organism>
<comment type="caution">
    <text evidence="1">The sequence shown here is derived from an EMBL/GenBank/DDBJ whole genome shotgun (WGS) entry which is preliminary data.</text>
</comment>
<reference evidence="1" key="1">
    <citation type="submission" date="2022-07" db="EMBL/GenBank/DDBJ databases">
        <title>Genome Sequence of Phlebia brevispora.</title>
        <authorList>
            <person name="Buettner E."/>
        </authorList>
    </citation>
    <scope>NUCLEOTIDE SEQUENCE</scope>
    <source>
        <strain evidence="1">MPL23</strain>
    </source>
</reference>
<proteinExistence type="predicted"/>
<keyword evidence="2" id="KW-1185">Reference proteome</keyword>